<dbReference type="GeneID" id="36330355"/>
<reference evidence="2 3" key="1">
    <citation type="submission" date="2017-04" db="EMBL/GenBank/DDBJ databases">
        <title>Genome Sequence of the Model Brown-Rot Fungus Postia placenta SB12.</title>
        <authorList>
            <consortium name="DOE Joint Genome Institute"/>
            <person name="Gaskell J."/>
            <person name="Kersten P."/>
            <person name="Larrondo L.F."/>
            <person name="Canessa P."/>
            <person name="Martinez D."/>
            <person name="Hibbett D."/>
            <person name="Schmoll M."/>
            <person name="Kubicek C.P."/>
            <person name="Martinez A.T."/>
            <person name="Yadav J."/>
            <person name="Master E."/>
            <person name="Magnuson J.K."/>
            <person name="James T."/>
            <person name="Yaver D."/>
            <person name="Berka R."/>
            <person name="Labutti K."/>
            <person name="Lipzen A."/>
            <person name="Aerts A."/>
            <person name="Barry K."/>
            <person name="Henrissat B."/>
            <person name="Blanchette R."/>
            <person name="Grigoriev I."/>
            <person name="Cullen D."/>
        </authorList>
    </citation>
    <scope>NUCLEOTIDE SEQUENCE [LARGE SCALE GENOMIC DNA]</scope>
    <source>
        <strain evidence="2 3">MAD-698-R-SB12</strain>
    </source>
</reference>
<protein>
    <submittedName>
        <fullName evidence="2">Uncharacterized protein</fullName>
    </submittedName>
</protein>
<organism evidence="2 3">
    <name type="scientific">Postia placenta MAD-698-R-SB12</name>
    <dbReference type="NCBI Taxonomy" id="670580"/>
    <lineage>
        <taxon>Eukaryota</taxon>
        <taxon>Fungi</taxon>
        <taxon>Dikarya</taxon>
        <taxon>Basidiomycota</taxon>
        <taxon>Agaricomycotina</taxon>
        <taxon>Agaricomycetes</taxon>
        <taxon>Polyporales</taxon>
        <taxon>Adustoporiaceae</taxon>
        <taxon>Rhodonia</taxon>
    </lineage>
</organism>
<keyword evidence="3" id="KW-1185">Reference proteome</keyword>
<evidence type="ECO:0000256" key="1">
    <source>
        <dbReference type="SAM" id="MobiDB-lite"/>
    </source>
</evidence>
<dbReference type="RefSeq" id="XP_024339270.1">
    <property type="nucleotide sequence ID" value="XM_024485406.1"/>
</dbReference>
<dbReference type="STRING" id="670580.A0A1X6N1Y2"/>
<dbReference type="AlphaFoldDB" id="A0A1X6N1Y2"/>
<evidence type="ECO:0000313" key="3">
    <source>
        <dbReference type="Proteomes" id="UP000194127"/>
    </source>
</evidence>
<dbReference type="EMBL" id="KZ110597">
    <property type="protein sequence ID" value="OSX62476.1"/>
    <property type="molecule type" value="Genomic_DNA"/>
</dbReference>
<gene>
    <name evidence="2" type="ORF">POSPLADRAFT_1142328</name>
</gene>
<dbReference type="Proteomes" id="UP000194127">
    <property type="component" value="Unassembled WGS sequence"/>
</dbReference>
<feature type="non-terminal residue" evidence="2">
    <location>
        <position position="1"/>
    </location>
</feature>
<feature type="compositionally biased region" description="Basic and acidic residues" evidence="1">
    <location>
        <begin position="90"/>
        <end position="106"/>
    </location>
</feature>
<accession>A0A1X6N1Y2</accession>
<feature type="region of interest" description="Disordered" evidence="1">
    <location>
        <begin position="87"/>
        <end position="118"/>
    </location>
</feature>
<dbReference type="OrthoDB" id="2753243at2759"/>
<name>A0A1X6N1Y2_9APHY</name>
<evidence type="ECO:0000313" key="2">
    <source>
        <dbReference type="EMBL" id="OSX62476.1"/>
    </source>
</evidence>
<proteinExistence type="predicted"/>
<sequence>VRFQINVQHDCVHGKCTVSGRKVRIQECQETSIEDPEFIHKDTEHWVINTHSFHNAHLLRTVLPRHLTAPVPVFMDHMAKHAEFAQTLRETQEAKRAEQKAQRENNPEGGTSKKRKKT</sequence>